<accession>A0A667Z2W3</accession>
<proteinExistence type="predicted"/>
<evidence type="ECO:0000313" key="3">
    <source>
        <dbReference type="Proteomes" id="UP000472263"/>
    </source>
</evidence>
<evidence type="ECO:0000313" key="2">
    <source>
        <dbReference type="Ensembl" id="ENSMMDP00005027516.1"/>
    </source>
</evidence>
<feature type="compositionally biased region" description="Low complexity" evidence="1">
    <location>
        <begin position="17"/>
        <end position="32"/>
    </location>
</feature>
<name>A0A667Z2W3_9TELE</name>
<reference evidence="2" key="2">
    <citation type="submission" date="2025-08" db="UniProtKB">
        <authorList>
            <consortium name="Ensembl"/>
        </authorList>
    </citation>
    <scope>IDENTIFICATION</scope>
</reference>
<dbReference type="InterPro" id="IPR042621">
    <property type="entry name" value="TTC23/TTC23L"/>
</dbReference>
<feature type="region of interest" description="Disordered" evidence="1">
    <location>
        <begin position="1"/>
        <end position="43"/>
    </location>
</feature>
<reference evidence="2" key="1">
    <citation type="submission" date="2019-06" db="EMBL/GenBank/DDBJ databases">
        <authorList>
            <consortium name="Wellcome Sanger Institute Data Sharing"/>
        </authorList>
    </citation>
    <scope>NUCLEOTIDE SEQUENCE [LARGE SCALE GENOMIC DNA]</scope>
</reference>
<dbReference type="PANTHER" id="PTHR14485:SF3">
    <property type="entry name" value="TETRATRICOPEPTIDE REPEAT PROTEIN 23"/>
    <property type="match status" value="1"/>
</dbReference>
<keyword evidence="3" id="KW-1185">Reference proteome</keyword>
<dbReference type="Ensembl" id="ENSMMDT00005028144.1">
    <property type="protein sequence ID" value="ENSMMDP00005027516.1"/>
    <property type="gene ID" value="ENSMMDG00005013143.1"/>
</dbReference>
<dbReference type="Proteomes" id="UP000472263">
    <property type="component" value="Chromosome 6"/>
</dbReference>
<dbReference type="GeneTree" id="ENSGT00530000063847"/>
<reference evidence="2" key="3">
    <citation type="submission" date="2025-09" db="UniProtKB">
        <authorList>
            <consortium name="Ensembl"/>
        </authorList>
    </citation>
    <scope>IDENTIFICATION</scope>
</reference>
<organism evidence="2 3">
    <name type="scientific">Myripristis murdjan</name>
    <name type="common">pinecone soldierfish</name>
    <dbReference type="NCBI Taxonomy" id="586833"/>
    <lineage>
        <taxon>Eukaryota</taxon>
        <taxon>Metazoa</taxon>
        <taxon>Chordata</taxon>
        <taxon>Craniata</taxon>
        <taxon>Vertebrata</taxon>
        <taxon>Euteleostomi</taxon>
        <taxon>Actinopterygii</taxon>
        <taxon>Neopterygii</taxon>
        <taxon>Teleostei</taxon>
        <taxon>Neoteleostei</taxon>
        <taxon>Acanthomorphata</taxon>
        <taxon>Holocentriformes</taxon>
        <taxon>Holocentridae</taxon>
        <taxon>Myripristis</taxon>
    </lineage>
</organism>
<evidence type="ECO:0000256" key="1">
    <source>
        <dbReference type="SAM" id="MobiDB-lite"/>
    </source>
</evidence>
<dbReference type="SUPFAM" id="SSF48452">
    <property type="entry name" value="TPR-like"/>
    <property type="match status" value="1"/>
</dbReference>
<feature type="compositionally biased region" description="Basic and acidic residues" evidence="1">
    <location>
        <begin position="1"/>
        <end position="16"/>
    </location>
</feature>
<sequence>MDDDHCRTKERPKSSDITESSTESIGSTSGASPVCDGVLSPPQRGFTRKESVLMRPEEKLKYFDSQAQAQADNQQFDACIQSLVRCVALTKLVYGEGHLKLAQAHARLAKAYLQFKGWASQALQHSTLARELLPFCSPVSSSRDERIQVLTCLLSIHLTQGGVALLTDNLEEAQSSYVTAEEIHEELHQQGGINQEERIRTELDISTCLSRVYQRQGRSEEALGQCEKSLHLLEGKPEETCSVYKDMAAIEQNQGHLDKAIEHLSKARDK</sequence>
<gene>
    <name evidence="2" type="primary">ttc23</name>
</gene>
<protein>
    <submittedName>
        <fullName evidence="2">Tetratricopeptide repeat domain 23</fullName>
    </submittedName>
</protein>
<dbReference type="AlphaFoldDB" id="A0A667Z2W3"/>
<dbReference type="PANTHER" id="PTHR14485">
    <property type="entry name" value="TETRATRICOPEPTIDE REPEAT PROTEIN 23"/>
    <property type="match status" value="1"/>
</dbReference>
<dbReference type="Gene3D" id="1.25.40.10">
    <property type="entry name" value="Tetratricopeptide repeat domain"/>
    <property type="match status" value="1"/>
</dbReference>
<dbReference type="InterPro" id="IPR011990">
    <property type="entry name" value="TPR-like_helical_dom_sf"/>
</dbReference>